<keyword evidence="7 14" id="KW-0418">Kinase</keyword>
<evidence type="ECO:0000256" key="10">
    <source>
        <dbReference type="ARBA" id="ARBA00023152"/>
    </source>
</evidence>
<feature type="domain" description="Pyruvate kinase barrel" evidence="13">
    <location>
        <begin position="396"/>
        <end position="612"/>
    </location>
</feature>
<evidence type="ECO:0000256" key="6">
    <source>
        <dbReference type="ARBA" id="ARBA00022741"/>
    </source>
</evidence>
<dbReference type="GO" id="GO:0005524">
    <property type="term" value="F:ATP binding"/>
    <property type="evidence" value="ECO:0007669"/>
    <property type="project" value="UniProtKB-KW"/>
</dbReference>
<accession>A0A1I4RWK9</accession>
<feature type="domain" description="Pyruvate kinase barrel" evidence="13">
    <location>
        <begin position="162"/>
        <end position="237"/>
    </location>
</feature>
<dbReference type="RefSeq" id="WP_090485888.1">
    <property type="nucleotide sequence ID" value="NZ_FOUO01000010.1"/>
</dbReference>
<organism evidence="14 15">
    <name type="scientific">Ectothiorhodospira mobilis</name>
    <dbReference type="NCBI Taxonomy" id="195064"/>
    <lineage>
        <taxon>Bacteria</taxon>
        <taxon>Pseudomonadati</taxon>
        <taxon>Pseudomonadota</taxon>
        <taxon>Gammaproteobacteria</taxon>
        <taxon>Chromatiales</taxon>
        <taxon>Ectothiorhodospiraceae</taxon>
        <taxon>Ectothiorhodospira</taxon>
    </lineage>
</organism>
<evidence type="ECO:0000313" key="14">
    <source>
        <dbReference type="EMBL" id="SFM56618.1"/>
    </source>
</evidence>
<sequence>MSESPSPIPEDATAPPYSTVTRRLPPPKPPFDGDTWNTLLDALLALHEDVVQGGRRRLQRFEPDYPADIPLSAHNLAHYLAFRALDLRPLQGALAARGLSSLGRTEAHVLYSIQQVMHILAQLAGRALPPLEDTPAIDFDTGERTLVENADRLFGAPCAPRDVRIMVTLPSEAAVNGQLVQSLMERGMNCARINCAHDGPEQWAQMIAHLRHAEAHLGQRCTLLMDLAGHKLRTGPLDFRPAVAHLKPQRNLLGRVMEPACITLIPRVAPQGQALGTARHRFALPAEVLERFASGDRLRCRDTRGKRRTFRVDQALPGGAWQITLDQGAYISDETPFQHERRGEDGSWQTLQTFQLEWLTREPVSIRLYRGSQLRLTRDPLPGRPAETDEHGQVTAPARIACSTPEALDSLEPGQPVWIDDGKIGGVVESRDADGVVLRIQHCRPQGNRLRADKGINFPGADLKLPPLSRQDLGDLDFVAAHADLVGYSFVESREDMTALMDALAQRGGHGLRIVAKIETRRAVEHLPEIILSTLGRHRLGVMIARGDLAVEIGGERLAEVQEEILWLCEAAHVPVIWATQVLETLAKSGGLSRPELTDAAMAGRAECVMLNKGPYILDAVSTLNDILMRMQAHQHKKTSRLRALKLAGD</sequence>
<dbReference type="InterPro" id="IPR015806">
    <property type="entry name" value="Pyrv_Knase_insert_dom_sf"/>
</dbReference>
<evidence type="ECO:0000313" key="15">
    <source>
        <dbReference type="Proteomes" id="UP000199556"/>
    </source>
</evidence>
<proteinExistence type="inferred from homology"/>
<dbReference type="NCBIfam" id="NF011314">
    <property type="entry name" value="PRK14725.1"/>
    <property type="match status" value="1"/>
</dbReference>
<keyword evidence="15" id="KW-1185">Reference proteome</keyword>
<dbReference type="OrthoDB" id="9812123at2"/>
<reference evidence="14 15" key="1">
    <citation type="submission" date="2016-10" db="EMBL/GenBank/DDBJ databases">
        <authorList>
            <person name="de Groot N.N."/>
        </authorList>
    </citation>
    <scope>NUCLEOTIDE SEQUENCE [LARGE SCALE GENOMIC DNA]</scope>
    <source>
        <strain evidence="14 15">DSM 4180</strain>
    </source>
</reference>
<evidence type="ECO:0000256" key="7">
    <source>
        <dbReference type="ARBA" id="ARBA00022777"/>
    </source>
</evidence>
<dbReference type="UniPathway" id="UPA00109">
    <property type="reaction ID" value="UER00188"/>
</dbReference>
<protein>
    <recommendedName>
        <fullName evidence="3">pyruvate kinase</fullName>
        <ecNumber evidence="3">2.7.1.40</ecNumber>
    </recommendedName>
</protein>
<keyword evidence="6" id="KW-0547">Nucleotide-binding</keyword>
<name>A0A1I4RWK9_ECTMO</name>
<dbReference type="PANTHER" id="PTHR11817">
    <property type="entry name" value="PYRUVATE KINASE"/>
    <property type="match status" value="1"/>
</dbReference>
<feature type="region of interest" description="Disordered" evidence="12">
    <location>
        <begin position="1"/>
        <end position="32"/>
    </location>
</feature>
<dbReference type="GO" id="GO:0016301">
    <property type="term" value="F:kinase activity"/>
    <property type="evidence" value="ECO:0007669"/>
    <property type="project" value="UniProtKB-KW"/>
</dbReference>
<dbReference type="InterPro" id="IPR011037">
    <property type="entry name" value="Pyrv_Knase-like_insert_dom_sf"/>
</dbReference>
<evidence type="ECO:0000256" key="2">
    <source>
        <dbReference type="ARBA" id="ARBA00008663"/>
    </source>
</evidence>
<keyword evidence="4" id="KW-0808">Transferase</keyword>
<dbReference type="AlphaFoldDB" id="A0A1I4RWK9"/>
<dbReference type="Gene3D" id="3.20.20.60">
    <property type="entry name" value="Phosphoenolpyruvate-binding domains"/>
    <property type="match status" value="2"/>
</dbReference>
<dbReference type="GO" id="GO:0004743">
    <property type="term" value="F:pyruvate kinase activity"/>
    <property type="evidence" value="ECO:0007669"/>
    <property type="project" value="UniProtKB-EC"/>
</dbReference>
<evidence type="ECO:0000256" key="11">
    <source>
        <dbReference type="ARBA" id="ARBA00023317"/>
    </source>
</evidence>
<evidence type="ECO:0000256" key="5">
    <source>
        <dbReference type="ARBA" id="ARBA00022723"/>
    </source>
</evidence>
<dbReference type="EMBL" id="FOUO01000010">
    <property type="protein sequence ID" value="SFM56618.1"/>
    <property type="molecule type" value="Genomic_DNA"/>
</dbReference>
<evidence type="ECO:0000256" key="1">
    <source>
        <dbReference type="ARBA" id="ARBA00004997"/>
    </source>
</evidence>
<evidence type="ECO:0000256" key="3">
    <source>
        <dbReference type="ARBA" id="ARBA00012142"/>
    </source>
</evidence>
<keyword evidence="9" id="KW-0460">Magnesium</keyword>
<dbReference type="STRING" id="195064.SAMN05421721_11040"/>
<dbReference type="InterPro" id="IPR001697">
    <property type="entry name" value="Pyr_Knase"/>
</dbReference>
<dbReference type="SUPFAM" id="SSF50800">
    <property type="entry name" value="PK beta-barrel domain-like"/>
    <property type="match status" value="1"/>
</dbReference>
<dbReference type="SUPFAM" id="SSF51621">
    <property type="entry name" value="Phosphoenolpyruvate/pyruvate domain"/>
    <property type="match status" value="1"/>
</dbReference>
<evidence type="ECO:0000256" key="9">
    <source>
        <dbReference type="ARBA" id="ARBA00022842"/>
    </source>
</evidence>
<evidence type="ECO:0000256" key="8">
    <source>
        <dbReference type="ARBA" id="ARBA00022840"/>
    </source>
</evidence>
<dbReference type="EC" id="2.7.1.40" evidence="3"/>
<dbReference type="InterPro" id="IPR040442">
    <property type="entry name" value="Pyrv_kinase-like_dom_sf"/>
</dbReference>
<dbReference type="InterPro" id="IPR015793">
    <property type="entry name" value="Pyrv_Knase_brl"/>
</dbReference>
<keyword evidence="10" id="KW-0324">Glycolysis</keyword>
<dbReference type="GO" id="GO:0030955">
    <property type="term" value="F:potassium ion binding"/>
    <property type="evidence" value="ECO:0007669"/>
    <property type="project" value="InterPro"/>
</dbReference>
<keyword evidence="11 14" id="KW-0670">Pyruvate</keyword>
<keyword evidence="5" id="KW-0479">Metal-binding</keyword>
<gene>
    <name evidence="14" type="ORF">SAMN05421721_11040</name>
</gene>
<dbReference type="Gene3D" id="2.40.33.10">
    <property type="entry name" value="PK beta-barrel domain-like"/>
    <property type="match status" value="1"/>
</dbReference>
<keyword evidence="8" id="KW-0067">ATP-binding</keyword>
<dbReference type="InterPro" id="IPR015813">
    <property type="entry name" value="Pyrv/PenolPyrv_kinase-like_dom"/>
</dbReference>
<evidence type="ECO:0000256" key="12">
    <source>
        <dbReference type="SAM" id="MobiDB-lite"/>
    </source>
</evidence>
<comment type="pathway">
    <text evidence="1">Carbohydrate degradation; glycolysis; pyruvate from D-glyceraldehyde 3-phosphate: step 5/5.</text>
</comment>
<comment type="similarity">
    <text evidence="2">Belongs to the pyruvate kinase family.</text>
</comment>
<evidence type="ECO:0000259" key="13">
    <source>
        <dbReference type="Pfam" id="PF00224"/>
    </source>
</evidence>
<dbReference type="Proteomes" id="UP000199556">
    <property type="component" value="Unassembled WGS sequence"/>
</dbReference>
<evidence type="ECO:0000256" key="4">
    <source>
        <dbReference type="ARBA" id="ARBA00022679"/>
    </source>
</evidence>
<dbReference type="GO" id="GO:0000287">
    <property type="term" value="F:magnesium ion binding"/>
    <property type="evidence" value="ECO:0007669"/>
    <property type="project" value="InterPro"/>
</dbReference>
<dbReference type="Pfam" id="PF00224">
    <property type="entry name" value="PK"/>
    <property type="match status" value="2"/>
</dbReference>